<dbReference type="InterPro" id="IPR005746">
    <property type="entry name" value="Thioredoxin"/>
</dbReference>
<dbReference type="NCBIfam" id="TIGR01068">
    <property type="entry name" value="thioredoxin"/>
    <property type="match status" value="1"/>
</dbReference>
<evidence type="ECO:0000256" key="4">
    <source>
        <dbReference type="ARBA" id="ARBA00023157"/>
    </source>
</evidence>
<dbReference type="InterPro" id="IPR013766">
    <property type="entry name" value="Thioredoxin_domain"/>
</dbReference>
<evidence type="ECO:0000256" key="8">
    <source>
        <dbReference type="PIRSR" id="PIRSR000077-1"/>
    </source>
</evidence>
<keyword evidence="5 9" id="KW-0676">Redox-active center</keyword>
<evidence type="ECO:0000256" key="1">
    <source>
        <dbReference type="ARBA" id="ARBA00008987"/>
    </source>
</evidence>
<dbReference type="Gene3D" id="3.40.30.10">
    <property type="entry name" value="Glutaredoxin"/>
    <property type="match status" value="1"/>
</dbReference>
<dbReference type="GO" id="GO:0045454">
    <property type="term" value="P:cell redox homeostasis"/>
    <property type="evidence" value="ECO:0007669"/>
    <property type="project" value="TreeGrafter"/>
</dbReference>
<dbReference type="PANTHER" id="PTHR45663">
    <property type="entry name" value="GEO12009P1"/>
    <property type="match status" value="1"/>
</dbReference>
<reference evidence="11 12" key="1">
    <citation type="journal article" date="2016" name="Nat. Commun.">
        <title>Thousands of microbial genomes shed light on interconnected biogeochemical processes in an aquifer system.</title>
        <authorList>
            <person name="Anantharaman K."/>
            <person name="Brown C.T."/>
            <person name="Hug L.A."/>
            <person name="Sharon I."/>
            <person name="Castelle C.J."/>
            <person name="Probst A.J."/>
            <person name="Thomas B.C."/>
            <person name="Singh A."/>
            <person name="Wilkins M.J."/>
            <person name="Karaoz U."/>
            <person name="Brodie E.L."/>
            <person name="Williams K.H."/>
            <person name="Hubbard S.S."/>
            <person name="Banfield J.F."/>
        </authorList>
    </citation>
    <scope>NUCLEOTIDE SEQUENCE [LARGE SCALE GENOMIC DNA]</scope>
</reference>
<feature type="disulfide bond" description="Redox-active" evidence="9">
    <location>
        <begin position="31"/>
        <end position="34"/>
    </location>
</feature>
<dbReference type="Pfam" id="PF00085">
    <property type="entry name" value="Thioredoxin"/>
    <property type="match status" value="1"/>
</dbReference>
<dbReference type="EMBL" id="MEZK01000014">
    <property type="protein sequence ID" value="OGD62949.1"/>
    <property type="molecule type" value="Genomic_DNA"/>
</dbReference>
<comment type="caution">
    <text evidence="11">The sequence shown here is derived from an EMBL/GenBank/DDBJ whole genome shotgun (WGS) entry which is preliminary data.</text>
</comment>
<comment type="similarity">
    <text evidence="1 7">Belongs to the thioredoxin family.</text>
</comment>
<dbReference type="PANTHER" id="PTHR45663:SF11">
    <property type="entry name" value="GEO12009P1"/>
    <property type="match status" value="1"/>
</dbReference>
<dbReference type="AlphaFoldDB" id="A0A1F5E6B0"/>
<accession>A0A1F5E6B0</accession>
<keyword evidence="3" id="KW-0249">Electron transport</keyword>
<dbReference type="FunFam" id="3.40.30.10:FF:000001">
    <property type="entry name" value="Thioredoxin"/>
    <property type="match status" value="1"/>
</dbReference>
<feature type="active site" description="Nucleophile" evidence="8">
    <location>
        <position position="34"/>
    </location>
</feature>
<feature type="site" description="Contributes to redox potential value" evidence="8">
    <location>
        <position position="32"/>
    </location>
</feature>
<evidence type="ECO:0000256" key="9">
    <source>
        <dbReference type="PIRSR" id="PIRSR000077-4"/>
    </source>
</evidence>
<sequence length="107" mass="11986">MAVINLNQSDFEAEVLKAEMPVLVDFYAQWCGPCKMAAPVLDKLSEEFAPKVKIVKIDVDQSRDLAQKYQIMSIPTIVAFKNGQEVARKVGFPGEAGYKAMLEEYIK</sequence>
<feature type="site" description="Deprotonates C-terminal active site Cys" evidence="8">
    <location>
        <position position="25"/>
    </location>
</feature>
<dbReference type="GO" id="GO:0005829">
    <property type="term" value="C:cytosol"/>
    <property type="evidence" value="ECO:0007669"/>
    <property type="project" value="TreeGrafter"/>
</dbReference>
<feature type="site" description="Contributes to redox potential value" evidence="8">
    <location>
        <position position="33"/>
    </location>
</feature>
<dbReference type="CDD" id="cd02947">
    <property type="entry name" value="TRX_family"/>
    <property type="match status" value="1"/>
</dbReference>
<evidence type="ECO:0000256" key="7">
    <source>
        <dbReference type="PIRNR" id="PIRNR000077"/>
    </source>
</evidence>
<evidence type="ECO:0000256" key="6">
    <source>
        <dbReference type="NCBIfam" id="TIGR01068"/>
    </source>
</evidence>
<proteinExistence type="inferred from homology"/>
<keyword evidence="4 9" id="KW-1015">Disulfide bond</keyword>
<feature type="domain" description="Thioredoxin" evidence="10">
    <location>
        <begin position="1"/>
        <end position="107"/>
    </location>
</feature>
<organism evidence="11 12">
    <name type="scientific">Candidatus Beckwithbacteria bacterium RBG_13_42_9</name>
    <dbReference type="NCBI Taxonomy" id="1797457"/>
    <lineage>
        <taxon>Bacteria</taxon>
        <taxon>Candidatus Beckwithiibacteriota</taxon>
    </lineage>
</organism>
<evidence type="ECO:0000313" key="12">
    <source>
        <dbReference type="Proteomes" id="UP000177006"/>
    </source>
</evidence>
<protein>
    <recommendedName>
        <fullName evidence="6 7">Thioredoxin</fullName>
    </recommendedName>
</protein>
<dbReference type="PROSITE" id="PS51352">
    <property type="entry name" value="THIOREDOXIN_2"/>
    <property type="match status" value="1"/>
</dbReference>
<evidence type="ECO:0000256" key="5">
    <source>
        <dbReference type="ARBA" id="ARBA00023284"/>
    </source>
</evidence>
<dbReference type="SUPFAM" id="SSF52833">
    <property type="entry name" value="Thioredoxin-like"/>
    <property type="match status" value="1"/>
</dbReference>
<evidence type="ECO:0000256" key="2">
    <source>
        <dbReference type="ARBA" id="ARBA00022448"/>
    </source>
</evidence>
<dbReference type="STRING" id="1797457.A2160_04255"/>
<gene>
    <name evidence="11" type="ORF">A2160_04255</name>
</gene>
<dbReference type="PIRSF" id="PIRSF000077">
    <property type="entry name" value="Thioredoxin"/>
    <property type="match status" value="1"/>
</dbReference>
<name>A0A1F5E6B0_9BACT</name>
<keyword evidence="2" id="KW-0813">Transport</keyword>
<dbReference type="PRINTS" id="PR00421">
    <property type="entry name" value="THIOREDOXIN"/>
</dbReference>
<feature type="active site" description="Nucleophile" evidence="8">
    <location>
        <position position="31"/>
    </location>
</feature>
<evidence type="ECO:0000313" key="11">
    <source>
        <dbReference type="EMBL" id="OGD62949.1"/>
    </source>
</evidence>
<dbReference type="Proteomes" id="UP000177006">
    <property type="component" value="Unassembled WGS sequence"/>
</dbReference>
<evidence type="ECO:0000259" key="10">
    <source>
        <dbReference type="PROSITE" id="PS51352"/>
    </source>
</evidence>
<dbReference type="GO" id="GO:0015035">
    <property type="term" value="F:protein-disulfide reductase activity"/>
    <property type="evidence" value="ECO:0007669"/>
    <property type="project" value="UniProtKB-UniRule"/>
</dbReference>
<dbReference type="InterPro" id="IPR036249">
    <property type="entry name" value="Thioredoxin-like_sf"/>
</dbReference>
<evidence type="ECO:0000256" key="3">
    <source>
        <dbReference type="ARBA" id="ARBA00022982"/>
    </source>
</evidence>